<organism evidence="8 9">
    <name type="scientific">Anaerosphaera aminiphila DSM 21120</name>
    <dbReference type="NCBI Taxonomy" id="1120995"/>
    <lineage>
        <taxon>Bacteria</taxon>
        <taxon>Bacillati</taxon>
        <taxon>Bacillota</taxon>
        <taxon>Tissierellia</taxon>
        <taxon>Tissierellales</taxon>
        <taxon>Peptoniphilaceae</taxon>
        <taxon>Anaerosphaera</taxon>
    </lineage>
</organism>
<evidence type="ECO:0000256" key="3">
    <source>
        <dbReference type="ARBA" id="ARBA00022670"/>
    </source>
</evidence>
<gene>
    <name evidence="8" type="ORF">SAMN02745245_00948</name>
</gene>
<comment type="similarity">
    <text evidence="2 6">Belongs to the peptidase S26 family.</text>
</comment>
<dbReference type="Gene3D" id="2.10.109.10">
    <property type="entry name" value="Umud Fragment, subunit A"/>
    <property type="match status" value="1"/>
</dbReference>
<dbReference type="EC" id="3.4.21.89" evidence="6"/>
<comment type="catalytic activity">
    <reaction evidence="6">
        <text>Cleavage of hydrophobic, N-terminal signal or leader sequences from secreted and periplasmic proteins.</text>
        <dbReference type="EC" id="3.4.21.89"/>
    </reaction>
</comment>
<dbReference type="NCBIfam" id="TIGR02227">
    <property type="entry name" value="sigpep_I_bact"/>
    <property type="match status" value="1"/>
</dbReference>
<keyword evidence="3 6" id="KW-0645">Protease</keyword>
<dbReference type="PANTHER" id="PTHR43390:SF1">
    <property type="entry name" value="CHLOROPLAST PROCESSING PEPTIDASE"/>
    <property type="match status" value="1"/>
</dbReference>
<dbReference type="GO" id="GO:0005886">
    <property type="term" value="C:plasma membrane"/>
    <property type="evidence" value="ECO:0007669"/>
    <property type="project" value="UniProtKB-SubCell"/>
</dbReference>
<keyword evidence="9" id="KW-1185">Reference proteome</keyword>
<dbReference type="CDD" id="cd06530">
    <property type="entry name" value="S26_SPase_I"/>
    <property type="match status" value="1"/>
</dbReference>
<dbReference type="RefSeq" id="WP_083529067.1">
    <property type="nucleotide sequence ID" value="NZ_FQXI01000005.1"/>
</dbReference>
<dbReference type="Pfam" id="PF10502">
    <property type="entry name" value="Peptidase_S26"/>
    <property type="match status" value="1"/>
</dbReference>
<dbReference type="PROSITE" id="PS00501">
    <property type="entry name" value="SPASE_I_1"/>
    <property type="match status" value="1"/>
</dbReference>
<dbReference type="InterPro" id="IPR036286">
    <property type="entry name" value="LexA/Signal_pep-like_sf"/>
</dbReference>
<dbReference type="PANTHER" id="PTHR43390">
    <property type="entry name" value="SIGNAL PEPTIDASE I"/>
    <property type="match status" value="1"/>
</dbReference>
<evidence type="ECO:0000313" key="8">
    <source>
        <dbReference type="EMBL" id="SHH26880.1"/>
    </source>
</evidence>
<evidence type="ECO:0000256" key="2">
    <source>
        <dbReference type="ARBA" id="ARBA00009370"/>
    </source>
</evidence>
<dbReference type="GO" id="GO:0009003">
    <property type="term" value="F:signal peptidase activity"/>
    <property type="evidence" value="ECO:0007669"/>
    <property type="project" value="UniProtKB-EC"/>
</dbReference>
<evidence type="ECO:0000256" key="4">
    <source>
        <dbReference type="ARBA" id="ARBA00022801"/>
    </source>
</evidence>
<evidence type="ECO:0000259" key="7">
    <source>
        <dbReference type="Pfam" id="PF10502"/>
    </source>
</evidence>
<evidence type="ECO:0000313" key="9">
    <source>
        <dbReference type="Proteomes" id="UP000184032"/>
    </source>
</evidence>
<dbReference type="GO" id="GO:0006465">
    <property type="term" value="P:signal peptide processing"/>
    <property type="evidence" value="ECO:0007669"/>
    <property type="project" value="InterPro"/>
</dbReference>
<dbReference type="InterPro" id="IPR000223">
    <property type="entry name" value="Pept_S26A_signal_pept_1"/>
</dbReference>
<evidence type="ECO:0000256" key="5">
    <source>
        <dbReference type="PIRSR" id="PIRSR600223-1"/>
    </source>
</evidence>
<dbReference type="InterPro" id="IPR019533">
    <property type="entry name" value="Peptidase_S26"/>
</dbReference>
<dbReference type="Proteomes" id="UP000184032">
    <property type="component" value="Unassembled WGS sequence"/>
</dbReference>
<comment type="subcellular location">
    <subcellularLocation>
        <location evidence="1">Cell membrane</location>
        <topology evidence="1">Single-pass type II membrane protein</topology>
    </subcellularLocation>
    <subcellularLocation>
        <location evidence="6">Membrane</location>
        <topology evidence="6">Single-pass type II membrane protein</topology>
    </subcellularLocation>
</comment>
<evidence type="ECO:0000256" key="1">
    <source>
        <dbReference type="ARBA" id="ARBA00004401"/>
    </source>
</evidence>
<dbReference type="GO" id="GO:0004252">
    <property type="term" value="F:serine-type endopeptidase activity"/>
    <property type="evidence" value="ECO:0007669"/>
    <property type="project" value="InterPro"/>
</dbReference>
<evidence type="ECO:0000256" key="6">
    <source>
        <dbReference type="RuleBase" id="RU362042"/>
    </source>
</evidence>
<sequence length="164" mass="18740">MKDSTASNLKFLLIALILAFVVRNFLFNITFVNGSSMEPTLSNHNVMFSLIPKKYFVSRGDIVVVKPPTEKNKKYIKRLIGLPNEEIKITNGKIYIDDQLYEEDYISNEYTEAINATDVKLKDNEYFIVGDNRNPGASSDSRLFGPISRKDIKSVVVFKIYPFN</sequence>
<protein>
    <recommendedName>
        <fullName evidence="6">Signal peptidase I</fullName>
        <ecNumber evidence="6">3.4.21.89</ecNumber>
    </recommendedName>
</protein>
<dbReference type="PRINTS" id="PR00727">
    <property type="entry name" value="LEADERPTASE"/>
</dbReference>
<feature type="active site" evidence="5">
    <location>
        <position position="36"/>
    </location>
</feature>
<feature type="active site" evidence="5">
    <location>
        <position position="77"/>
    </location>
</feature>
<feature type="domain" description="Peptidase S26" evidence="7">
    <location>
        <begin position="9"/>
        <end position="160"/>
    </location>
</feature>
<reference evidence="8 9" key="1">
    <citation type="submission" date="2016-11" db="EMBL/GenBank/DDBJ databases">
        <authorList>
            <person name="Jaros S."/>
            <person name="Januszkiewicz K."/>
            <person name="Wedrychowicz H."/>
        </authorList>
    </citation>
    <scope>NUCLEOTIDE SEQUENCE [LARGE SCALE GENOMIC DNA]</scope>
    <source>
        <strain evidence="8 9">DSM 21120</strain>
    </source>
</reference>
<dbReference type="STRING" id="1120995.SAMN02745245_00948"/>
<dbReference type="InterPro" id="IPR019756">
    <property type="entry name" value="Pept_S26A_signal_pept_1_Ser-AS"/>
</dbReference>
<dbReference type="OrthoDB" id="9802919at2"/>
<dbReference type="EMBL" id="FQXI01000005">
    <property type="protein sequence ID" value="SHH26880.1"/>
    <property type="molecule type" value="Genomic_DNA"/>
</dbReference>
<dbReference type="AlphaFoldDB" id="A0A1M5RL11"/>
<proteinExistence type="inferred from homology"/>
<dbReference type="SUPFAM" id="SSF51306">
    <property type="entry name" value="LexA/Signal peptidase"/>
    <property type="match status" value="1"/>
</dbReference>
<accession>A0A1M5RL11</accession>
<keyword evidence="4 6" id="KW-0378">Hydrolase</keyword>
<name>A0A1M5RL11_9FIRM</name>